<keyword evidence="5" id="KW-1185">Reference proteome</keyword>
<name>A0ABN7S8D3_OIKDI</name>
<feature type="region of interest" description="Disordered" evidence="2">
    <location>
        <begin position="1"/>
        <end position="24"/>
    </location>
</feature>
<dbReference type="SUPFAM" id="SSF58038">
    <property type="entry name" value="SNARE fusion complex"/>
    <property type="match status" value="1"/>
</dbReference>
<dbReference type="InterPro" id="IPR045242">
    <property type="entry name" value="Syntaxin"/>
</dbReference>
<evidence type="ECO:0000313" key="5">
    <source>
        <dbReference type="Proteomes" id="UP001158576"/>
    </source>
</evidence>
<dbReference type="SMART" id="SM00397">
    <property type="entry name" value="t_SNARE"/>
    <property type="match status" value="1"/>
</dbReference>
<dbReference type="InterPro" id="IPR006012">
    <property type="entry name" value="Syntaxin/epimorphin_CS"/>
</dbReference>
<dbReference type="PANTHER" id="PTHR19957:SF38">
    <property type="entry name" value="LD27581P"/>
    <property type="match status" value="1"/>
</dbReference>
<gene>
    <name evidence="4" type="ORF">OKIOD_LOCUS4916</name>
</gene>
<feature type="domain" description="T-SNARE coiled-coil homology" evidence="3">
    <location>
        <begin position="33"/>
        <end position="95"/>
    </location>
</feature>
<dbReference type="Pfam" id="PF05739">
    <property type="entry name" value="SNARE"/>
    <property type="match status" value="1"/>
</dbReference>
<evidence type="ECO:0000256" key="1">
    <source>
        <dbReference type="ARBA" id="ARBA00009063"/>
    </source>
</evidence>
<dbReference type="PROSITE" id="PS50192">
    <property type="entry name" value="T_SNARE"/>
    <property type="match status" value="1"/>
</dbReference>
<dbReference type="EMBL" id="OU015569">
    <property type="protein sequence ID" value="CAG5094218.1"/>
    <property type="molecule type" value="Genomic_DNA"/>
</dbReference>
<dbReference type="PANTHER" id="PTHR19957">
    <property type="entry name" value="SYNTAXIN"/>
    <property type="match status" value="1"/>
</dbReference>
<comment type="similarity">
    <text evidence="1">Belongs to the syntaxin family.</text>
</comment>
<proteinExistence type="inferred from homology"/>
<organism evidence="4 5">
    <name type="scientific">Oikopleura dioica</name>
    <name type="common">Tunicate</name>
    <dbReference type="NCBI Taxonomy" id="34765"/>
    <lineage>
        <taxon>Eukaryota</taxon>
        <taxon>Metazoa</taxon>
        <taxon>Chordata</taxon>
        <taxon>Tunicata</taxon>
        <taxon>Appendicularia</taxon>
        <taxon>Copelata</taxon>
        <taxon>Oikopleuridae</taxon>
        <taxon>Oikopleura</taxon>
    </lineage>
</organism>
<dbReference type="InterPro" id="IPR000727">
    <property type="entry name" value="T_SNARE_dom"/>
</dbReference>
<evidence type="ECO:0000313" key="4">
    <source>
        <dbReference type="EMBL" id="CAG5094218.1"/>
    </source>
</evidence>
<dbReference type="Proteomes" id="UP001158576">
    <property type="component" value="Chromosome XSR"/>
</dbReference>
<dbReference type="PROSITE" id="PS00914">
    <property type="entry name" value="SYNTAXIN"/>
    <property type="match status" value="1"/>
</dbReference>
<reference evidence="4 5" key="1">
    <citation type="submission" date="2021-04" db="EMBL/GenBank/DDBJ databases">
        <authorList>
            <person name="Bliznina A."/>
        </authorList>
    </citation>
    <scope>NUCLEOTIDE SEQUENCE [LARGE SCALE GENOMIC DNA]</scope>
</reference>
<protein>
    <submittedName>
        <fullName evidence="4">Oidioi.mRNA.OKI2018_I69.XSR.g13358.t1.cds</fullName>
    </submittedName>
</protein>
<evidence type="ECO:0000256" key="2">
    <source>
        <dbReference type="SAM" id="MobiDB-lite"/>
    </source>
</evidence>
<evidence type="ECO:0000259" key="3">
    <source>
        <dbReference type="PROSITE" id="PS50192"/>
    </source>
</evidence>
<dbReference type="Gene3D" id="1.20.5.110">
    <property type="match status" value="1"/>
</dbReference>
<sequence length="120" mass="13255">MAGDNNDSSFPLPGNSMSGGQLDQQQVLAQMDMDGIQRQAEEMAQLEADIMDVNIIFKDLNEMVMDQGTTLDTIEDNVGAAVMDVQEGNKKLEKAVDYARKARNKKICLIVTILDTRFQG</sequence>
<accession>A0ABN7S8D3</accession>